<dbReference type="Proteomes" id="UP001378188">
    <property type="component" value="Unassembled WGS sequence"/>
</dbReference>
<reference evidence="1 2" key="1">
    <citation type="submission" date="2024-02" db="EMBL/GenBank/DDBJ databases">
        <title>Genome analysis and characterization of Microbaculum marinisediminis sp. nov., isolated from marine sediment.</title>
        <authorList>
            <person name="Du Z.-J."/>
            <person name="Ye Y.-Q."/>
            <person name="Zhang Z.-R."/>
            <person name="Yuan S.-M."/>
            <person name="Zhang X.-Y."/>
        </authorList>
    </citation>
    <scope>NUCLEOTIDE SEQUENCE [LARGE SCALE GENOMIC DNA]</scope>
    <source>
        <strain evidence="1 2">SDUM1044001</strain>
    </source>
</reference>
<organism evidence="1 2">
    <name type="scientific">Microbaculum marinum</name>
    <dbReference type="NCBI Taxonomy" id="1764581"/>
    <lineage>
        <taxon>Bacteria</taxon>
        <taxon>Pseudomonadati</taxon>
        <taxon>Pseudomonadota</taxon>
        <taxon>Alphaproteobacteria</taxon>
        <taxon>Hyphomicrobiales</taxon>
        <taxon>Tepidamorphaceae</taxon>
        <taxon>Microbaculum</taxon>
    </lineage>
</organism>
<dbReference type="RefSeq" id="WP_340329654.1">
    <property type="nucleotide sequence ID" value="NZ_JAZHOF010000004.1"/>
</dbReference>
<comment type="caution">
    <text evidence="1">The sequence shown here is derived from an EMBL/GenBank/DDBJ whole genome shotgun (WGS) entry which is preliminary data.</text>
</comment>
<evidence type="ECO:0000313" key="2">
    <source>
        <dbReference type="Proteomes" id="UP001378188"/>
    </source>
</evidence>
<dbReference type="AlphaFoldDB" id="A0AAW9RSP4"/>
<protein>
    <recommendedName>
        <fullName evidence="3">Universal stress protein</fullName>
    </recommendedName>
</protein>
<dbReference type="Gene3D" id="3.40.50.12370">
    <property type="match status" value="1"/>
</dbReference>
<evidence type="ECO:0000313" key="1">
    <source>
        <dbReference type="EMBL" id="MEJ8571954.1"/>
    </source>
</evidence>
<gene>
    <name evidence="1" type="ORF">V3328_10750</name>
</gene>
<dbReference type="SUPFAM" id="SSF52402">
    <property type="entry name" value="Adenine nucleotide alpha hydrolases-like"/>
    <property type="match status" value="1"/>
</dbReference>
<accession>A0AAW9RSP4</accession>
<name>A0AAW9RSP4_9HYPH</name>
<evidence type="ECO:0008006" key="3">
    <source>
        <dbReference type="Google" id="ProtNLM"/>
    </source>
</evidence>
<proteinExistence type="predicted"/>
<sequence>MSTRIAFKRVLVGFQQSAPDRAAVRLAAELAGLLRVDLCCMCIEDPGLSGLAAYPGRREFRVLGRHWSPLDSDQLSREIDLHARAVRRLFDEAARRAGVQGRFETVRAAVGEALRSLPTSGDIVIISEPQSPSERVLAPFPQLVRAAFQSKATVFYIPRRIVRRSGPVVAVATSRDDASIAVATAVAASAGESVVVLEVTDGADGAPAAPRGEGAGVSAGEVPTGRLRVARRALSDIASLSAALRGLDERMVVLGRSVFRADDVAMPSAFAALRGVPVLLVGEPAGGEGSEADEAA</sequence>
<dbReference type="EMBL" id="JAZHOF010000004">
    <property type="protein sequence ID" value="MEJ8571954.1"/>
    <property type="molecule type" value="Genomic_DNA"/>
</dbReference>
<keyword evidence="2" id="KW-1185">Reference proteome</keyword>